<dbReference type="InterPro" id="IPR000262">
    <property type="entry name" value="FMN-dep_DH"/>
</dbReference>
<evidence type="ECO:0000313" key="9">
    <source>
        <dbReference type="EMBL" id="PKW16508.1"/>
    </source>
</evidence>
<dbReference type="Gene3D" id="3.20.20.70">
    <property type="entry name" value="Aldolase class I"/>
    <property type="match status" value="1"/>
</dbReference>
<evidence type="ECO:0000256" key="2">
    <source>
        <dbReference type="ARBA" id="ARBA00022630"/>
    </source>
</evidence>
<feature type="binding site" evidence="7">
    <location>
        <position position="166"/>
    </location>
    <ligand>
        <name>FMN</name>
        <dbReference type="ChEBI" id="CHEBI:58210"/>
    </ligand>
</feature>
<feature type="active site" description="Proton acceptor" evidence="6">
    <location>
        <position position="291"/>
    </location>
</feature>
<dbReference type="InterPro" id="IPR008259">
    <property type="entry name" value="FMN_hydac_DH_AS"/>
</dbReference>
<keyword evidence="4" id="KW-0560">Oxidoreductase</keyword>
<sequence>MSALEKARRARLARLLNHEDVRRAAARALPRGIREYVEGGAEDEVTLWRNAKAFRDVAFRPRMATWVDRPDLTTTVLGTRIELPVLTAPCGGMRLVHPHGDIGVATAASRAGSIHVASSAAGFTLEEIAAVGGPQWFQLYRFSSRRTMEHLMHRAQEAGYSALVATVDTAVSGYRERDFKNGFSYSMRVNARNAVKLAPQLVRRPAWLARYILDGLPFEIPNTAQVTADGKPMVLTEMTKGGAGSHSPTWTDVDWLRANWRGHLVVKGLLTAEDARRAVDAGADAVIVSNHGGRQLDGAPATLHVLPRIVEAIGGEADVLLDSGIRRGSDVLKALSLGAKAVLVGRLSVWGLAAGGTAGVERVLELVRAEMVRTMRLMGCESVSELDPSWLDEDTIPAHRNKKEVEVL</sequence>
<dbReference type="FunFam" id="3.20.20.70:FF:000029">
    <property type="entry name" value="L-lactate dehydrogenase"/>
    <property type="match status" value="1"/>
</dbReference>
<protein>
    <submittedName>
        <fullName evidence="9">L-lactate dehydrogenase (Cytochrome)</fullName>
    </submittedName>
</protein>
<evidence type="ECO:0000313" key="10">
    <source>
        <dbReference type="Proteomes" id="UP000233786"/>
    </source>
</evidence>
<dbReference type="GO" id="GO:0010181">
    <property type="term" value="F:FMN binding"/>
    <property type="evidence" value="ECO:0007669"/>
    <property type="project" value="InterPro"/>
</dbReference>
<dbReference type="GO" id="GO:0016614">
    <property type="term" value="F:oxidoreductase activity, acting on CH-OH group of donors"/>
    <property type="evidence" value="ECO:0007669"/>
    <property type="project" value="UniProtKB-ARBA"/>
</dbReference>
<keyword evidence="2 7" id="KW-0285">Flavoprotein</keyword>
<dbReference type="OrthoDB" id="9770452at2"/>
<evidence type="ECO:0000256" key="5">
    <source>
        <dbReference type="ARBA" id="ARBA00024042"/>
    </source>
</evidence>
<comment type="similarity">
    <text evidence="5">Belongs to the FMN-dependent alpha-hydroxy acid dehydrogenase family.</text>
</comment>
<dbReference type="PANTHER" id="PTHR10578">
    <property type="entry name" value="S -2-HYDROXY-ACID OXIDASE-RELATED"/>
    <property type="match status" value="1"/>
</dbReference>
<comment type="cofactor">
    <cofactor evidence="1">
        <name>FMN</name>
        <dbReference type="ChEBI" id="CHEBI:58210"/>
    </cofactor>
</comment>
<dbReference type="EMBL" id="PJNB01000001">
    <property type="protein sequence ID" value="PKW16508.1"/>
    <property type="molecule type" value="Genomic_DNA"/>
</dbReference>
<feature type="binding site" evidence="7">
    <location>
        <begin position="322"/>
        <end position="326"/>
    </location>
    <ligand>
        <name>FMN</name>
        <dbReference type="ChEBI" id="CHEBI:58210"/>
    </ligand>
</feature>
<feature type="binding site" evidence="7">
    <location>
        <position position="175"/>
    </location>
    <ligand>
        <name>glyoxylate</name>
        <dbReference type="ChEBI" id="CHEBI:36655"/>
    </ligand>
</feature>
<dbReference type="PIRSF" id="PIRSF000138">
    <property type="entry name" value="Al-hdrx_acd_dh"/>
    <property type="match status" value="1"/>
</dbReference>
<dbReference type="STRING" id="994479.GCA_000194155_07295"/>
<dbReference type="SUPFAM" id="SSF51395">
    <property type="entry name" value="FMN-linked oxidoreductases"/>
    <property type="match status" value="1"/>
</dbReference>
<proteinExistence type="inferred from homology"/>
<dbReference type="PANTHER" id="PTHR10578:SF107">
    <property type="entry name" value="2-HYDROXYACID OXIDASE 1"/>
    <property type="match status" value="1"/>
</dbReference>
<evidence type="ECO:0000256" key="7">
    <source>
        <dbReference type="PIRSR" id="PIRSR000138-2"/>
    </source>
</evidence>
<organism evidence="9 10">
    <name type="scientific">Saccharopolyspora spinosa</name>
    <dbReference type="NCBI Taxonomy" id="60894"/>
    <lineage>
        <taxon>Bacteria</taxon>
        <taxon>Bacillati</taxon>
        <taxon>Actinomycetota</taxon>
        <taxon>Actinomycetes</taxon>
        <taxon>Pseudonocardiales</taxon>
        <taxon>Pseudonocardiaceae</taxon>
        <taxon>Saccharopolyspora</taxon>
    </lineage>
</organism>
<dbReference type="PROSITE" id="PS51349">
    <property type="entry name" value="FMN_HYDROXY_ACID_DH_2"/>
    <property type="match status" value="1"/>
</dbReference>
<evidence type="ECO:0000256" key="3">
    <source>
        <dbReference type="ARBA" id="ARBA00022643"/>
    </source>
</evidence>
<dbReference type="RefSeq" id="WP_010314908.1">
    <property type="nucleotide sequence ID" value="NZ_CP061007.1"/>
</dbReference>
<evidence type="ECO:0000256" key="4">
    <source>
        <dbReference type="ARBA" id="ARBA00023002"/>
    </source>
</evidence>
<feature type="binding site" evidence="7">
    <location>
        <begin position="345"/>
        <end position="346"/>
    </location>
    <ligand>
        <name>FMN</name>
        <dbReference type="ChEBI" id="CHEBI:58210"/>
    </ligand>
</feature>
<feature type="binding site" evidence="7">
    <location>
        <position position="289"/>
    </location>
    <ligand>
        <name>FMN</name>
        <dbReference type="ChEBI" id="CHEBI:58210"/>
    </ligand>
</feature>
<feature type="binding site" evidence="7">
    <location>
        <position position="36"/>
    </location>
    <ligand>
        <name>glyoxylate</name>
        <dbReference type="ChEBI" id="CHEBI:36655"/>
    </ligand>
</feature>
<dbReference type="InterPro" id="IPR013785">
    <property type="entry name" value="Aldolase_TIM"/>
</dbReference>
<evidence type="ECO:0000256" key="6">
    <source>
        <dbReference type="PIRSR" id="PIRSR000138-1"/>
    </source>
</evidence>
<feature type="binding site" evidence="7">
    <location>
        <position position="294"/>
    </location>
    <ligand>
        <name>glyoxylate</name>
        <dbReference type="ChEBI" id="CHEBI:36655"/>
    </ligand>
</feature>
<feature type="binding site" evidence="7">
    <location>
        <position position="118"/>
    </location>
    <ligand>
        <name>FMN</name>
        <dbReference type="ChEBI" id="CHEBI:58210"/>
    </ligand>
</feature>
<feature type="binding site" evidence="7">
    <location>
        <position position="291"/>
    </location>
    <ligand>
        <name>glyoxylate</name>
        <dbReference type="ChEBI" id="CHEBI:36655"/>
    </ligand>
</feature>
<dbReference type="Pfam" id="PF01070">
    <property type="entry name" value="FMN_dh"/>
    <property type="match status" value="1"/>
</dbReference>
<feature type="domain" description="FMN hydroxy acid dehydrogenase" evidence="8">
    <location>
        <begin position="10"/>
        <end position="396"/>
    </location>
</feature>
<accession>A0A2N3Y0Q9</accession>
<feature type="binding site" evidence="7">
    <location>
        <position position="140"/>
    </location>
    <ligand>
        <name>glyoxylate</name>
        <dbReference type="ChEBI" id="CHEBI:36655"/>
    </ligand>
</feature>
<dbReference type="InterPro" id="IPR037396">
    <property type="entry name" value="FMN_HAD"/>
</dbReference>
<keyword evidence="10" id="KW-1185">Reference proteome</keyword>
<reference evidence="9" key="1">
    <citation type="submission" date="2017-12" db="EMBL/GenBank/DDBJ databases">
        <title>Sequencing the genomes of 1000 Actinobacteria strains.</title>
        <authorList>
            <person name="Klenk H.-P."/>
        </authorList>
    </citation>
    <scope>NUCLEOTIDE SEQUENCE [LARGE SCALE GENOMIC DNA]</scope>
    <source>
        <strain evidence="9">DSM 44228</strain>
    </source>
</reference>
<gene>
    <name evidence="9" type="ORF">A8926_4347</name>
</gene>
<dbReference type="PROSITE" id="PS00557">
    <property type="entry name" value="FMN_HYDROXY_ACID_DH_1"/>
    <property type="match status" value="1"/>
</dbReference>
<dbReference type="AlphaFoldDB" id="A0A2N3Y0Q9"/>
<keyword evidence="3 7" id="KW-0288">FMN</keyword>
<feature type="binding site" evidence="7">
    <location>
        <position position="138"/>
    </location>
    <ligand>
        <name>FMN</name>
        <dbReference type="ChEBI" id="CHEBI:58210"/>
    </ligand>
</feature>
<evidence type="ECO:0000259" key="8">
    <source>
        <dbReference type="PROSITE" id="PS51349"/>
    </source>
</evidence>
<dbReference type="CDD" id="cd02809">
    <property type="entry name" value="alpha_hydroxyacid_oxid_FMN"/>
    <property type="match status" value="1"/>
</dbReference>
<feature type="binding site" evidence="7">
    <location>
        <begin position="89"/>
        <end position="91"/>
    </location>
    <ligand>
        <name>FMN</name>
        <dbReference type="ChEBI" id="CHEBI:58210"/>
    </ligand>
</feature>
<feature type="binding site" evidence="7">
    <location>
        <position position="267"/>
    </location>
    <ligand>
        <name>FMN</name>
        <dbReference type="ChEBI" id="CHEBI:58210"/>
    </ligand>
</feature>
<dbReference type="InterPro" id="IPR012133">
    <property type="entry name" value="Alpha-hydoxy_acid_DH_FMN"/>
</dbReference>
<comment type="caution">
    <text evidence="9">The sequence shown here is derived from an EMBL/GenBank/DDBJ whole genome shotgun (WGS) entry which is preliminary data.</text>
</comment>
<name>A0A2N3Y0Q9_SACSN</name>
<dbReference type="Proteomes" id="UP000233786">
    <property type="component" value="Unassembled WGS sequence"/>
</dbReference>
<evidence type="ECO:0000256" key="1">
    <source>
        <dbReference type="ARBA" id="ARBA00001917"/>
    </source>
</evidence>